<reference evidence="4 5" key="1">
    <citation type="submission" date="2018-06" db="EMBL/GenBank/DDBJ databases">
        <authorList>
            <consortium name="Pathogen Informatics"/>
            <person name="Doyle S."/>
        </authorList>
    </citation>
    <scope>NUCLEOTIDE SEQUENCE [LARGE SCALE GENOMIC DNA]</scope>
    <source>
        <strain evidence="4 5">NCTC11088</strain>
    </source>
</reference>
<dbReference type="Gene3D" id="3.30.465.10">
    <property type="match status" value="1"/>
</dbReference>
<evidence type="ECO:0000313" key="5">
    <source>
        <dbReference type="Proteomes" id="UP000254777"/>
    </source>
</evidence>
<dbReference type="GO" id="GO:0050138">
    <property type="term" value="F:nicotinate dehydrogenase activity"/>
    <property type="evidence" value="ECO:0007669"/>
    <property type="project" value="UniProtKB-EC"/>
</dbReference>
<dbReference type="EMBL" id="UGTH01000001">
    <property type="protein sequence ID" value="SUB75590.1"/>
    <property type="molecule type" value="Genomic_DNA"/>
</dbReference>
<dbReference type="AlphaFoldDB" id="A0A379DCT9"/>
<dbReference type="InterPro" id="IPR016166">
    <property type="entry name" value="FAD-bd_PCMH"/>
</dbReference>
<sequence>MIYSPKTKDELIELIKIKDNNTYFIAGGTDIIIKIKNKKLTDYNIIDLTKMSEFAKIEENDSTVSIGSIVTMTELTESELIKKYFHSVYQAAYHLGSEQIRNLATVGGNLANASQSADVLLALYSLNAKIKILNSLGEEKIIPIEELILGREKTSLADDEVIESIILEKKDNQITGFCKIGSRKAVTISKISCAVNLIVKDSEISNPTVYLGAVGVVPTRAKLIEEYLSSVLTSEIDLKKLQELASEEVDLAIPTRESRHYKRVAIKGLMDDLLQDLKL</sequence>
<dbReference type="InterPro" id="IPR051312">
    <property type="entry name" value="Diverse_Substr_Oxidored"/>
</dbReference>
<dbReference type="RefSeq" id="WP_004819604.1">
    <property type="nucleotide sequence ID" value="NZ_UGTH01000001.1"/>
</dbReference>
<organism evidence="4 5">
    <name type="scientific">Peptoniphilus indolicus</name>
    <dbReference type="NCBI Taxonomy" id="33030"/>
    <lineage>
        <taxon>Bacteria</taxon>
        <taxon>Bacillati</taxon>
        <taxon>Bacillota</taxon>
        <taxon>Tissierellia</taxon>
        <taxon>Tissierellales</taxon>
        <taxon>Peptoniphilaceae</taxon>
        <taxon>Peptoniphilus</taxon>
    </lineage>
</organism>
<dbReference type="PROSITE" id="PS51387">
    <property type="entry name" value="FAD_PCMH"/>
    <property type="match status" value="1"/>
</dbReference>
<protein>
    <submittedName>
        <fullName evidence="4">Nicotinate dehydrogenase FAD-subunit</fullName>
        <ecNumber evidence="4">1.17.1.5</ecNumber>
    </submittedName>
</protein>
<dbReference type="Pfam" id="PF03450">
    <property type="entry name" value="CO_deh_flav_C"/>
    <property type="match status" value="1"/>
</dbReference>
<dbReference type="InterPro" id="IPR036318">
    <property type="entry name" value="FAD-bd_PCMH-like_sf"/>
</dbReference>
<dbReference type="InterPro" id="IPR016169">
    <property type="entry name" value="FAD-bd_PCMH_sub2"/>
</dbReference>
<evidence type="ECO:0000259" key="3">
    <source>
        <dbReference type="PROSITE" id="PS51387"/>
    </source>
</evidence>
<feature type="domain" description="FAD-binding PCMH-type" evidence="3">
    <location>
        <begin position="1"/>
        <end position="172"/>
    </location>
</feature>
<dbReference type="Pfam" id="PF00941">
    <property type="entry name" value="FAD_binding_5"/>
    <property type="match status" value="1"/>
</dbReference>
<dbReference type="EC" id="1.17.1.5" evidence="4"/>
<dbReference type="InterPro" id="IPR036683">
    <property type="entry name" value="CO_DH_flav_C_dom_sf"/>
</dbReference>
<dbReference type="GO" id="GO:0071949">
    <property type="term" value="F:FAD binding"/>
    <property type="evidence" value="ECO:0007669"/>
    <property type="project" value="InterPro"/>
</dbReference>
<keyword evidence="2 4" id="KW-0560">Oxidoreductase</keyword>
<evidence type="ECO:0000256" key="2">
    <source>
        <dbReference type="ARBA" id="ARBA00023002"/>
    </source>
</evidence>
<dbReference type="SUPFAM" id="SSF56176">
    <property type="entry name" value="FAD-binding/transporter-associated domain-like"/>
    <property type="match status" value="1"/>
</dbReference>
<dbReference type="PANTHER" id="PTHR42659:SF9">
    <property type="entry name" value="XANTHINE DEHYDROGENASE FAD-BINDING SUBUNIT XDHB-RELATED"/>
    <property type="match status" value="1"/>
</dbReference>
<name>A0A379DCT9_9FIRM</name>
<dbReference type="InterPro" id="IPR005107">
    <property type="entry name" value="CO_DH_flav_C"/>
</dbReference>
<dbReference type="InterPro" id="IPR002346">
    <property type="entry name" value="Mopterin_DH_FAD-bd"/>
</dbReference>
<accession>A0A379DCT9</accession>
<evidence type="ECO:0000313" key="4">
    <source>
        <dbReference type="EMBL" id="SUB75590.1"/>
    </source>
</evidence>
<keyword evidence="1" id="KW-0285">Flavoprotein</keyword>
<dbReference type="Gene3D" id="3.30.390.50">
    <property type="entry name" value="CO dehydrogenase flavoprotein, C-terminal domain"/>
    <property type="match status" value="1"/>
</dbReference>
<dbReference type="SMART" id="SM01092">
    <property type="entry name" value="CO_deh_flav_C"/>
    <property type="match status" value="1"/>
</dbReference>
<gene>
    <name evidence="4" type="primary">ndhF</name>
    <name evidence="4" type="ORF">NCTC11088_01388</name>
</gene>
<evidence type="ECO:0000256" key="1">
    <source>
        <dbReference type="ARBA" id="ARBA00022630"/>
    </source>
</evidence>
<dbReference type="Proteomes" id="UP000254777">
    <property type="component" value="Unassembled WGS sequence"/>
</dbReference>
<proteinExistence type="predicted"/>
<dbReference type="SUPFAM" id="SSF55447">
    <property type="entry name" value="CO dehydrogenase flavoprotein C-terminal domain-like"/>
    <property type="match status" value="1"/>
</dbReference>
<dbReference type="PANTHER" id="PTHR42659">
    <property type="entry name" value="XANTHINE DEHYDROGENASE SUBUNIT C-RELATED"/>
    <property type="match status" value="1"/>
</dbReference>